<evidence type="ECO:0000313" key="3">
    <source>
        <dbReference type="Proteomes" id="UP000003824"/>
    </source>
</evidence>
<gene>
    <name evidence="2" type="ORF">SSFG_07867</name>
</gene>
<dbReference type="EMBL" id="DS999643">
    <property type="protein sequence ID" value="EFE72632.2"/>
    <property type="molecule type" value="Genomic_DNA"/>
</dbReference>
<organism evidence="2 3">
    <name type="scientific">Streptomyces viridosporus (strain ATCC 14672 / DSM 40746 / JCM 4963 / KCTC 9882 / NRRL B-12104 / FH 1290)</name>
    <name type="common">Streptomyces ghanaensis</name>
    <dbReference type="NCBI Taxonomy" id="566461"/>
    <lineage>
        <taxon>Bacteria</taxon>
        <taxon>Bacillati</taxon>
        <taxon>Actinomycetota</taxon>
        <taxon>Actinomycetes</taxon>
        <taxon>Kitasatosporales</taxon>
        <taxon>Streptomycetaceae</taxon>
        <taxon>Streptomyces</taxon>
    </lineage>
</organism>
<accession>D6AAU7</accession>
<dbReference type="AlphaFoldDB" id="D6AAU7"/>
<name>D6AAU7_STRV1</name>
<protein>
    <submittedName>
        <fullName evidence="2">Predicted protein</fullName>
    </submittedName>
</protein>
<reference evidence="3" key="1">
    <citation type="submission" date="2008-12" db="EMBL/GenBank/DDBJ databases">
        <title>Annotation of Streptomyces ghanaensis ATCC 14672.</title>
        <authorList>
            <consortium name="The Broad Institute Genome Sequencing Platform"/>
            <consortium name="Broad Institute Microbial Sequencing Center"/>
            <person name="Fischbach M."/>
            <person name="Ward D."/>
            <person name="Young S."/>
            <person name="Kodira C.D."/>
            <person name="Zeng Q."/>
            <person name="Koehrsen M."/>
            <person name="Godfrey P."/>
            <person name="Alvarado L."/>
            <person name="Berlin A.M."/>
            <person name="Borenstein D."/>
            <person name="Chen Z."/>
            <person name="Engels R."/>
            <person name="Freedman E."/>
            <person name="Gellesch M."/>
            <person name="Goldberg J."/>
            <person name="Griggs A."/>
            <person name="Gujja S."/>
            <person name="Heiman D.I."/>
            <person name="Hepburn T.A."/>
            <person name="Howarth C."/>
            <person name="Jen D."/>
            <person name="Larson L."/>
            <person name="Lewis B."/>
            <person name="Mehta T."/>
            <person name="Park D."/>
            <person name="Pearson M."/>
            <person name="Roberts A."/>
            <person name="Saif S."/>
            <person name="Shea T.D."/>
            <person name="Shenoy N."/>
            <person name="Sisk P."/>
            <person name="Stolte C."/>
            <person name="Sykes S.N."/>
            <person name="Walk T."/>
            <person name="White J."/>
            <person name="Yandava C."/>
            <person name="Straight P."/>
            <person name="Clardy J."/>
            <person name="Hung D."/>
            <person name="Kolter R."/>
            <person name="Mekalanos J."/>
            <person name="Walker S."/>
            <person name="Walsh C.T."/>
            <person name="Wieland B.L.C."/>
            <person name="Ilzarbe M."/>
            <person name="Galagan J."/>
            <person name="Nusbaum C."/>
            <person name="Birren B."/>
        </authorList>
    </citation>
    <scope>NUCLEOTIDE SEQUENCE [LARGE SCALE GENOMIC DNA]</scope>
    <source>
        <strain evidence="3">ATCC 14672 / DSM 40746 / JCM 4963 / KCTC 9882 / NRRL B-12104 / FH 1290</strain>
    </source>
</reference>
<dbReference type="Proteomes" id="UP000003824">
    <property type="component" value="Unassembled WGS sequence"/>
</dbReference>
<evidence type="ECO:0000256" key="1">
    <source>
        <dbReference type="SAM" id="MobiDB-lite"/>
    </source>
</evidence>
<sequence length="77" mass="8090">MTRRRLGTGPTGSEPAAEPTGARLLPAERLSSGPEPGEVHEGEQRPPEGVQRSGRRTLGMGAASAAHPPDYGLPHER</sequence>
<feature type="region of interest" description="Disordered" evidence="1">
    <location>
        <begin position="1"/>
        <end position="77"/>
    </location>
</feature>
<proteinExistence type="predicted"/>
<evidence type="ECO:0000313" key="2">
    <source>
        <dbReference type="EMBL" id="EFE72632.2"/>
    </source>
</evidence>
<feature type="compositionally biased region" description="Basic and acidic residues" evidence="1">
    <location>
        <begin position="37"/>
        <end position="46"/>
    </location>
</feature>